<dbReference type="Pfam" id="PF05698">
    <property type="entry name" value="Trigger_C"/>
    <property type="match status" value="1"/>
</dbReference>
<dbReference type="GO" id="GO:0051301">
    <property type="term" value="P:cell division"/>
    <property type="evidence" value="ECO:0007669"/>
    <property type="project" value="UniProtKB-KW"/>
</dbReference>
<evidence type="ECO:0000256" key="10">
    <source>
        <dbReference type="SAM" id="MobiDB-lite"/>
    </source>
</evidence>
<name>A0A1I4W1V5_9BACT</name>
<dbReference type="STRING" id="39841.SAMN05660836_02551"/>
<dbReference type="GO" id="GO:0005737">
    <property type="term" value="C:cytoplasm"/>
    <property type="evidence" value="ECO:0007669"/>
    <property type="project" value="UniProtKB-SubCell"/>
</dbReference>
<dbReference type="InterPro" id="IPR008881">
    <property type="entry name" value="Trigger_fac_ribosome-bd_bac"/>
</dbReference>
<dbReference type="SUPFAM" id="SSF109998">
    <property type="entry name" value="Triger factor/SurA peptide-binding domain-like"/>
    <property type="match status" value="1"/>
</dbReference>
<organism evidence="13 14">
    <name type="scientific">Thermodesulforhabdus norvegica</name>
    <dbReference type="NCBI Taxonomy" id="39841"/>
    <lineage>
        <taxon>Bacteria</taxon>
        <taxon>Pseudomonadati</taxon>
        <taxon>Thermodesulfobacteriota</taxon>
        <taxon>Syntrophobacteria</taxon>
        <taxon>Syntrophobacterales</taxon>
        <taxon>Thermodesulforhabdaceae</taxon>
        <taxon>Thermodesulforhabdus</taxon>
    </lineage>
</organism>
<dbReference type="InterPro" id="IPR027304">
    <property type="entry name" value="Trigger_fact/SurA_dom_sf"/>
</dbReference>
<comment type="subcellular location">
    <subcellularLocation>
        <location evidence="9">Cytoplasm</location>
    </subcellularLocation>
    <text evidence="9">About half TF is bound to the ribosome near the polypeptide exit tunnel while the other half is free in the cytoplasm.</text>
</comment>
<proteinExistence type="inferred from homology"/>
<dbReference type="InterPro" id="IPR037041">
    <property type="entry name" value="Trigger_fac_C_sf"/>
</dbReference>
<comment type="similarity">
    <text evidence="2 9">Belongs to the FKBP-type PPIase family. Tig subfamily.</text>
</comment>
<evidence type="ECO:0000256" key="7">
    <source>
        <dbReference type="ARBA" id="ARBA00023235"/>
    </source>
</evidence>
<evidence type="ECO:0000259" key="12">
    <source>
        <dbReference type="Pfam" id="PF05698"/>
    </source>
</evidence>
<dbReference type="PANTHER" id="PTHR30560:SF3">
    <property type="entry name" value="TRIGGER FACTOR-LIKE PROTEIN TIG, CHLOROPLASTIC"/>
    <property type="match status" value="1"/>
</dbReference>
<evidence type="ECO:0000313" key="14">
    <source>
        <dbReference type="Proteomes" id="UP000199611"/>
    </source>
</evidence>
<feature type="region of interest" description="Disordered" evidence="10">
    <location>
        <begin position="430"/>
        <end position="455"/>
    </location>
</feature>
<dbReference type="InterPro" id="IPR005215">
    <property type="entry name" value="Trig_fac"/>
</dbReference>
<dbReference type="GO" id="GO:0043022">
    <property type="term" value="F:ribosome binding"/>
    <property type="evidence" value="ECO:0007669"/>
    <property type="project" value="TreeGrafter"/>
</dbReference>
<dbReference type="PANTHER" id="PTHR30560">
    <property type="entry name" value="TRIGGER FACTOR CHAPERONE AND PEPTIDYL-PROLYL CIS/TRANS ISOMERASE"/>
    <property type="match status" value="1"/>
</dbReference>
<keyword evidence="9" id="KW-0963">Cytoplasm</keyword>
<dbReference type="RefSeq" id="WP_093396331.1">
    <property type="nucleotide sequence ID" value="NZ_FOUU01000013.1"/>
</dbReference>
<dbReference type="InterPro" id="IPR036611">
    <property type="entry name" value="Trigger_fac_ribosome-bd_sf"/>
</dbReference>
<dbReference type="HAMAP" id="MF_00303">
    <property type="entry name" value="Trigger_factor_Tig"/>
    <property type="match status" value="1"/>
</dbReference>
<feature type="compositionally biased region" description="Basic and acidic residues" evidence="10">
    <location>
        <begin position="443"/>
        <end position="455"/>
    </location>
</feature>
<keyword evidence="9" id="KW-0131">Cell cycle</keyword>
<dbReference type="GO" id="GO:0015031">
    <property type="term" value="P:protein transport"/>
    <property type="evidence" value="ECO:0007669"/>
    <property type="project" value="UniProtKB-UniRule"/>
</dbReference>
<dbReference type="EC" id="5.2.1.8" evidence="3 9"/>
<evidence type="ECO:0000256" key="5">
    <source>
        <dbReference type="ARBA" id="ARBA00023110"/>
    </source>
</evidence>
<comment type="catalytic activity">
    <reaction evidence="1 9">
        <text>[protein]-peptidylproline (omega=180) = [protein]-peptidylproline (omega=0)</text>
        <dbReference type="Rhea" id="RHEA:16237"/>
        <dbReference type="Rhea" id="RHEA-COMP:10747"/>
        <dbReference type="Rhea" id="RHEA-COMP:10748"/>
        <dbReference type="ChEBI" id="CHEBI:83833"/>
        <dbReference type="ChEBI" id="CHEBI:83834"/>
        <dbReference type="EC" id="5.2.1.8"/>
    </reaction>
</comment>
<comment type="function">
    <text evidence="9">Involved in protein export. Acts as a chaperone by maintaining the newly synthesized protein in an open conformation. Functions as a peptidyl-prolyl cis-trans isomerase.</text>
</comment>
<evidence type="ECO:0000256" key="2">
    <source>
        <dbReference type="ARBA" id="ARBA00005464"/>
    </source>
</evidence>
<dbReference type="SUPFAM" id="SSF102735">
    <property type="entry name" value="Trigger factor ribosome-binding domain"/>
    <property type="match status" value="1"/>
</dbReference>
<gene>
    <name evidence="9" type="primary">tig</name>
    <name evidence="13" type="ORF">SAMN05660836_02551</name>
</gene>
<sequence length="455" mass="52224">MKVSVSDVNPTQKRITVELPAEEVQPELDAQYRLYAGKVRIRGFRPGRVPRNVLKAFYGKFIEEEVAKKFIDRTFPDALKQEDIKPLAEADLEDFAFLEDGGFRYAAIVEVAPVFEASGYRGMELKKPAYGPVTDDDVEKAIAELQEQKISLEPVEQDVVEKGLVVTCDVTPYVDGNVQSQWVGEDLLIDTEEDPGLYHPDFAKNLLGSRVGETVEFELEYAHSDQAPTESWVGKKVKFYVDIKRVSRKIVPEVNDDFAKEFGCENLEELRTKVKERLEQSQREEMTRLIREQIDKKLLEMHDIPVPEKVVQNQTESKIRDLEVQYLRQGIQLDEDAFRTPEIRRMLQPSAETSVKLGIILDRIAEQEGIELSPEEEEEIYNGIAQVLKKDVNEVREQMAGTSLVERMKTNKIREKVYRFIEENAVINEVDPEEFFGQDEEDKGNQEEGESEGKE</sequence>
<dbReference type="InterPro" id="IPR046357">
    <property type="entry name" value="PPIase_dom_sf"/>
</dbReference>
<feature type="domain" description="Trigger factor ribosome-binding bacterial" evidence="11">
    <location>
        <begin position="1"/>
        <end position="145"/>
    </location>
</feature>
<feature type="domain" description="Trigger factor C-terminal" evidence="12">
    <location>
        <begin position="267"/>
        <end position="421"/>
    </location>
</feature>
<dbReference type="Pfam" id="PF05697">
    <property type="entry name" value="Trigger_N"/>
    <property type="match status" value="1"/>
</dbReference>
<evidence type="ECO:0000256" key="6">
    <source>
        <dbReference type="ARBA" id="ARBA00023186"/>
    </source>
</evidence>
<accession>A0A1I4W1V5</accession>
<dbReference type="InterPro" id="IPR008880">
    <property type="entry name" value="Trigger_fac_C"/>
</dbReference>
<evidence type="ECO:0000256" key="9">
    <source>
        <dbReference type="HAMAP-Rule" id="MF_00303"/>
    </source>
</evidence>
<dbReference type="NCBIfam" id="TIGR00115">
    <property type="entry name" value="tig"/>
    <property type="match status" value="1"/>
</dbReference>
<reference evidence="14" key="1">
    <citation type="submission" date="2016-10" db="EMBL/GenBank/DDBJ databases">
        <authorList>
            <person name="Varghese N."/>
            <person name="Submissions S."/>
        </authorList>
    </citation>
    <scope>NUCLEOTIDE SEQUENCE [LARGE SCALE GENOMIC DNA]</scope>
    <source>
        <strain evidence="14">DSM 9990</strain>
    </source>
</reference>
<dbReference type="GO" id="GO:0051083">
    <property type="term" value="P:'de novo' cotranslational protein folding"/>
    <property type="evidence" value="ECO:0007669"/>
    <property type="project" value="TreeGrafter"/>
</dbReference>
<evidence type="ECO:0000256" key="4">
    <source>
        <dbReference type="ARBA" id="ARBA00016902"/>
    </source>
</evidence>
<evidence type="ECO:0000259" key="11">
    <source>
        <dbReference type="Pfam" id="PF05697"/>
    </source>
</evidence>
<keyword evidence="7 9" id="KW-0413">Isomerase</keyword>
<dbReference type="AlphaFoldDB" id="A0A1I4W1V5"/>
<protein>
    <recommendedName>
        <fullName evidence="4 9">Trigger factor</fullName>
        <shortName evidence="9">TF</shortName>
        <ecNumber evidence="3 9">5.2.1.8</ecNumber>
    </recommendedName>
    <alternativeName>
        <fullName evidence="8 9">PPIase</fullName>
    </alternativeName>
</protein>
<evidence type="ECO:0000256" key="8">
    <source>
        <dbReference type="ARBA" id="ARBA00029986"/>
    </source>
</evidence>
<keyword evidence="6 9" id="KW-0143">Chaperone</keyword>
<keyword evidence="14" id="KW-1185">Reference proteome</keyword>
<evidence type="ECO:0000313" key="13">
    <source>
        <dbReference type="EMBL" id="SFN07337.1"/>
    </source>
</evidence>
<dbReference type="GO" id="GO:0043335">
    <property type="term" value="P:protein unfolding"/>
    <property type="evidence" value="ECO:0007669"/>
    <property type="project" value="TreeGrafter"/>
</dbReference>
<dbReference type="SUPFAM" id="SSF54534">
    <property type="entry name" value="FKBP-like"/>
    <property type="match status" value="1"/>
</dbReference>
<dbReference type="Proteomes" id="UP000199611">
    <property type="component" value="Unassembled WGS sequence"/>
</dbReference>
<dbReference type="GO" id="GO:0044183">
    <property type="term" value="F:protein folding chaperone"/>
    <property type="evidence" value="ECO:0007669"/>
    <property type="project" value="TreeGrafter"/>
</dbReference>
<dbReference type="Gene3D" id="1.10.3120.10">
    <property type="entry name" value="Trigger factor, C-terminal domain"/>
    <property type="match status" value="1"/>
</dbReference>
<dbReference type="PIRSF" id="PIRSF003095">
    <property type="entry name" value="Trigger_factor"/>
    <property type="match status" value="1"/>
</dbReference>
<comment type="domain">
    <text evidence="9">Consists of 3 domains; the N-terminus binds the ribosome, the middle domain has PPIase activity, while the C-terminus has intrinsic chaperone activity on its own.</text>
</comment>
<dbReference type="Gene3D" id="3.30.70.1050">
    <property type="entry name" value="Trigger factor ribosome-binding domain"/>
    <property type="match status" value="1"/>
</dbReference>
<dbReference type="Gene3D" id="3.10.50.40">
    <property type="match status" value="1"/>
</dbReference>
<feature type="compositionally biased region" description="Acidic residues" evidence="10">
    <location>
        <begin position="430"/>
        <end position="442"/>
    </location>
</feature>
<keyword evidence="9" id="KW-0132">Cell division</keyword>
<evidence type="ECO:0000256" key="1">
    <source>
        <dbReference type="ARBA" id="ARBA00000971"/>
    </source>
</evidence>
<dbReference type="GO" id="GO:0003755">
    <property type="term" value="F:peptidyl-prolyl cis-trans isomerase activity"/>
    <property type="evidence" value="ECO:0007669"/>
    <property type="project" value="UniProtKB-UniRule"/>
</dbReference>
<evidence type="ECO:0000256" key="3">
    <source>
        <dbReference type="ARBA" id="ARBA00013194"/>
    </source>
</evidence>
<keyword evidence="5 9" id="KW-0697">Rotamase</keyword>
<dbReference type="EMBL" id="FOUU01000013">
    <property type="protein sequence ID" value="SFN07337.1"/>
    <property type="molecule type" value="Genomic_DNA"/>
</dbReference>